<dbReference type="PROSITE" id="PS00211">
    <property type="entry name" value="ABC_TRANSPORTER_1"/>
    <property type="match status" value="1"/>
</dbReference>
<dbReference type="OrthoDB" id="245989at2759"/>
<evidence type="ECO:0000256" key="3">
    <source>
        <dbReference type="ARBA" id="ARBA00022448"/>
    </source>
</evidence>
<dbReference type="InterPro" id="IPR013525">
    <property type="entry name" value="ABC2_TM"/>
</dbReference>
<sequence length="639" mass="71239">MVRPGEMLLVLGKPGSGCSSFLRTTANRPGLSLEGQLHFSGISHEEFYRNYRRETIYLPEEDNHISSLTVRQTLEFALRMSLHSRGRGEQIKSLAPTLASMFGLEEALDRAVGGGPIPGISGGERKRVSIAEILASASLECFDNSTKALDSSTALDFVNSLRTLTDAGQKTTLATLYQAAYFEEIGFVCEPGQTTSEFLTSVTDPGQRRIRGNTVAATVKTANDLAQLFRQSAAFKILKEELDTYEHVGASSNLVPRSTINHSYPVQILECLRREFQLVNGKRKIHYQKWINTVVLCLIIGSEYFDVSADAQGAFTREGIIFYAIIANAWMQYPELFDAHTNRPVLERQSSVNMYRKSAVAVARIIIDIPLIAVQHAWFMLAFYFLTHHSVQYTAGDFFFFYLVLWLSTLTFANLLRMFAYYVPNIEDCFRFGGIASTTTVYFAGFLIPVAKMKPVWSWLHDIGPPRYTYEALIANDFRAVNLTCSKNLIPRSTTGSTANQVCPIRGAKPGQEYVPGLQYIESFGHKYSHRWRNVGLLFAFSLTYMLVGIIGSETMQFASQGASTIVFAKERKKKSSPISRNNDVERSAAIVTPNSEKLGADVGSEHYLTGPSLTWNTLTLHIGDKKVLEDISGVPNRT</sequence>
<dbReference type="GO" id="GO:0005524">
    <property type="term" value="F:ATP binding"/>
    <property type="evidence" value="ECO:0007669"/>
    <property type="project" value="InterPro"/>
</dbReference>
<evidence type="ECO:0000256" key="6">
    <source>
        <dbReference type="ARBA" id="ARBA00023136"/>
    </source>
</evidence>
<dbReference type="Proteomes" id="UP000193144">
    <property type="component" value="Unassembled WGS sequence"/>
</dbReference>
<dbReference type="InterPro" id="IPR010929">
    <property type="entry name" value="PDR_CDR_ABC"/>
</dbReference>
<dbReference type="Gene3D" id="3.40.50.300">
    <property type="entry name" value="P-loop containing nucleotide triphosphate hydrolases"/>
    <property type="match status" value="1"/>
</dbReference>
<dbReference type="SUPFAM" id="SSF52540">
    <property type="entry name" value="P-loop containing nucleoside triphosphate hydrolases"/>
    <property type="match status" value="1"/>
</dbReference>
<dbReference type="EMBL" id="MCFA01000206">
    <property type="protein sequence ID" value="ORX98957.1"/>
    <property type="molecule type" value="Genomic_DNA"/>
</dbReference>
<dbReference type="PANTHER" id="PTHR19241">
    <property type="entry name" value="ATP-BINDING CASSETTE TRANSPORTER"/>
    <property type="match status" value="1"/>
</dbReference>
<dbReference type="GO" id="GO:0140359">
    <property type="term" value="F:ABC-type transporter activity"/>
    <property type="evidence" value="ECO:0007669"/>
    <property type="project" value="InterPro"/>
</dbReference>
<evidence type="ECO:0000313" key="11">
    <source>
        <dbReference type="EMBL" id="ORX98957.1"/>
    </source>
</evidence>
<feature type="transmembrane region" description="Helical" evidence="7">
    <location>
        <begin position="361"/>
        <end position="386"/>
    </location>
</feature>
<protein>
    <submittedName>
        <fullName evidence="11">ABC-2 type transporter-domain-containing protein</fullName>
    </submittedName>
</protein>
<evidence type="ECO:0000259" key="9">
    <source>
        <dbReference type="Pfam" id="PF01061"/>
    </source>
</evidence>
<feature type="domain" description="ABC transporter" evidence="8">
    <location>
        <begin position="2"/>
        <end position="137"/>
    </location>
</feature>
<evidence type="ECO:0000259" key="8">
    <source>
        <dbReference type="Pfam" id="PF00005"/>
    </source>
</evidence>
<evidence type="ECO:0000256" key="2">
    <source>
        <dbReference type="ARBA" id="ARBA00006012"/>
    </source>
</evidence>
<dbReference type="Pfam" id="PF06422">
    <property type="entry name" value="PDR_CDR"/>
    <property type="match status" value="1"/>
</dbReference>
<keyword evidence="3" id="KW-0813">Transport</keyword>
<comment type="similarity">
    <text evidence="2">Belongs to the ABC transporter superfamily. ABCG family. PDR (TC 3.A.1.205) subfamily.</text>
</comment>
<dbReference type="InterPro" id="IPR027417">
    <property type="entry name" value="P-loop_NTPase"/>
</dbReference>
<keyword evidence="4 7" id="KW-0812">Transmembrane</keyword>
<name>A0A1Y1YLS9_9PLEO</name>
<proteinExistence type="inferred from homology"/>
<keyword evidence="6 7" id="KW-0472">Membrane</keyword>
<dbReference type="GO" id="GO:0016887">
    <property type="term" value="F:ATP hydrolysis activity"/>
    <property type="evidence" value="ECO:0007669"/>
    <property type="project" value="InterPro"/>
</dbReference>
<evidence type="ECO:0000256" key="7">
    <source>
        <dbReference type="SAM" id="Phobius"/>
    </source>
</evidence>
<evidence type="ECO:0000313" key="12">
    <source>
        <dbReference type="Proteomes" id="UP000193144"/>
    </source>
</evidence>
<evidence type="ECO:0000259" key="10">
    <source>
        <dbReference type="Pfam" id="PF06422"/>
    </source>
</evidence>
<comment type="subcellular location">
    <subcellularLocation>
        <location evidence="1">Membrane</location>
        <topology evidence="1">Multi-pass membrane protein</topology>
    </subcellularLocation>
</comment>
<dbReference type="STRING" id="1231657.A0A1Y1YLS9"/>
<reference evidence="11 12" key="1">
    <citation type="submission" date="2016-07" db="EMBL/GenBank/DDBJ databases">
        <title>Pervasive Adenine N6-methylation of Active Genes in Fungi.</title>
        <authorList>
            <consortium name="DOE Joint Genome Institute"/>
            <person name="Mondo S.J."/>
            <person name="Dannebaum R.O."/>
            <person name="Kuo R.C."/>
            <person name="Labutti K."/>
            <person name="Haridas S."/>
            <person name="Kuo A."/>
            <person name="Salamov A."/>
            <person name="Ahrendt S.R."/>
            <person name="Lipzen A."/>
            <person name="Sullivan W."/>
            <person name="Andreopoulos W.B."/>
            <person name="Clum A."/>
            <person name="Lindquist E."/>
            <person name="Daum C."/>
            <person name="Ramamoorthy G.K."/>
            <person name="Gryganskyi A."/>
            <person name="Culley D."/>
            <person name="Magnuson J.K."/>
            <person name="James T.Y."/>
            <person name="O'Malley M.A."/>
            <person name="Stajich J.E."/>
            <person name="Spatafora J.W."/>
            <person name="Visel A."/>
            <person name="Grigoriev I.V."/>
        </authorList>
    </citation>
    <scope>NUCLEOTIDE SEQUENCE [LARGE SCALE GENOMIC DNA]</scope>
    <source>
        <strain evidence="11 12">CBS 115471</strain>
    </source>
</reference>
<feature type="domain" description="ABC-2 type transporter transmembrane" evidence="9">
    <location>
        <begin position="267"/>
        <end position="477"/>
    </location>
</feature>
<feature type="domain" description="CDR ABC transporter" evidence="10">
    <location>
        <begin position="495"/>
        <end position="576"/>
    </location>
</feature>
<dbReference type="InterPro" id="IPR003439">
    <property type="entry name" value="ABC_transporter-like_ATP-bd"/>
</dbReference>
<evidence type="ECO:0000256" key="5">
    <source>
        <dbReference type="ARBA" id="ARBA00022989"/>
    </source>
</evidence>
<organism evidence="11 12">
    <name type="scientific">Clohesyomyces aquaticus</name>
    <dbReference type="NCBI Taxonomy" id="1231657"/>
    <lineage>
        <taxon>Eukaryota</taxon>
        <taxon>Fungi</taxon>
        <taxon>Dikarya</taxon>
        <taxon>Ascomycota</taxon>
        <taxon>Pezizomycotina</taxon>
        <taxon>Dothideomycetes</taxon>
        <taxon>Pleosporomycetidae</taxon>
        <taxon>Pleosporales</taxon>
        <taxon>Lindgomycetaceae</taxon>
        <taxon>Clohesyomyces</taxon>
    </lineage>
</organism>
<gene>
    <name evidence="11" type="ORF">BCR34DRAFT_606774</name>
</gene>
<comment type="caution">
    <text evidence="11">The sequence shown here is derived from an EMBL/GenBank/DDBJ whole genome shotgun (WGS) entry which is preliminary data.</text>
</comment>
<feature type="transmembrane region" description="Helical" evidence="7">
    <location>
        <begin position="432"/>
        <end position="451"/>
    </location>
</feature>
<evidence type="ECO:0000256" key="4">
    <source>
        <dbReference type="ARBA" id="ARBA00022692"/>
    </source>
</evidence>
<keyword evidence="12" id="KW-1185">Reference proteome</keyword>
<dbReference type="GO" id="GO:0016020">
    <property type="term" value="C:membrane"/>
    <property type="evidence" value="ECO:0007669"/>
    <property type="project" value="UniProtKB-SubCell"/>
</dbReference>
<dbReference type="Pfam" id="PF01061">
    <property type="entry name" value="ABC2_membrane"/>
    <property type="match status" value="1"/>
</dbReference>
<dbReference type="AlphaFoldDB" id="A0A1Y1YLS9"/>
<feature type="transmembrane region" description="Helical" evidence="7">
    <location>
        <begin position="398"/>
        <end position="420"/>
    </location>
</feature>
<keyword evidence="5 7" id="KW-1133">Transmembrane helix</keyword>
<dbReference type="Pfam" id="PF00005">
    <property type="entry name" value="ABC_tran"/>
    <property type="match status" value="1"/>
</dbReference>
<dbReference type="InterPro" id="IPR017871">
    <property type="entry name" value="ABC_transporter-like_CS"/>
</dbReference>
<feature type="transmembrane region" description="Helical" evidence="7">
    <location>
        <begin position="535"/>
        <end position="552"/>
    </location>
</feature>
<evidence type="ECO:0000256" key="1">
    <source>
        <dbReference type="ARBA" id="ARBA00004141"/>
    </source>
</evidence>
<accession>A0A1Y1YLS9</accession>